<dbReference type="CDD" id="cd00207">
    <property type="entry name" value="fer2"/>
    <property type="match status" value="1"/>
</dbReference>
<dbReference type="PROSITE" id="PS51669">
    <property type="entry name" value="4FE4S_MOW_BIS_MGD"/>
    <property type="match status" value="1"/>
</dbReference>
<dbReference type="SMART" id="SM00929">
    <property type="entry name" value="NADH-G_4Fe-4S_3"/>
    <property type="match status" value="1"/>
</dbReference>
<evidence type="ECO:0000313" key="17">
    <source>
        <dbReference type="EMBL" id="AYN24884.1"/>
    </source>
</evidence>
<dbReference type="Proteomes" id="UP000271533">
    <property type="component" value="Chromosome"/>
</dbReference>
<dbReference type="Pfam" id="PF00384">
    <property type="entry name" value="Molybdopterin"/>
    <property type="match status" value="1"/>
</dbReference>
<dbReference type="Pfam" id="PF22117">
    <property type="entry name" value="Fer4_Nqo3"/>
    <property type="match status" value="1"/>
</dbReference>
<protein>
    <recommendedName>
        <fullName evidence="14">NADH-quinone oxidoreductase</fullName>
        <ecNumber evidence="14">7.1.1.-</ecNumber>
    </recommendedName>
</protein>
<evidence type="ECO:0000256" key="14">
    <source>
        <dbReference type="RuleBase" id="RU003525"/>
    </source>
</evidence>
<dbReference type="GO" id="GO:0016020">
    <property type="term" value="C:membrane"/>
    <property type="evidence" value="ECO:0007669"/>
    <property type="project" value="InterPro"/>
</dbReference>
<dbReference type="RefSeq" id="WP_158361565.1">
    <property type="nucleotide sequence ID" value="NZ_CP032759.1"/>
</dbReference>
<sequence>MARIYIDGKIYCMSESDNLLQGCLSSGLNIPYFCWHPVLGSLGACRQCAVTQYNSSSDNQGKLIMSCMTPVVDGTIISINDDISKKFRSSIIELLLTNHPHDCPVCEEGGNCHLQDMTVMTGHNFRSYRFSKRTHKNQYLGSFIKHEMNRCIGCYRCVRYYKDYADGTDLDVYGTNNNIYFGRIEDGVLENEHSGNLIEICPTGVFTDKTHSKKYSRKWDMQYAPGICQNCSVGCNISIGERYGEVRRIENRYHENINHYLICDLGRFGYSHTYLKNRPKNPILSTIENDPKILSFNKSIEFAANFFQRYKNIIGVGSIRSSIENNFALQELVGRENFSNGMSNKEYSCVKLILNTLNNNQLYIPSLKEIESYDTILILGEDLTQTSPRVALAVRQAMKNKAKNLAKLNGIPEWNASALSQISERCKNSLYITNTHESKLDNVADWCYFASVSQQVKFIRAIANKLDNTLPDISSLNSHLIKKASLIAKKIMLSKKVLIISGSHSFSTSIIKASINIAISIHQKNINHVGVTFLTSSSNTLGLGLIGGFSIETALEKLKQKEADAIIFMEYDLYRYISKHDCDTFFKKNKNIIAIDHLYTKTYNNAGFSLPALSFAESSGTILNFEGRAQSFFQVYDPTFYNKKNCLHVSWKWLHFIKSKIEKKEISWLNLDDVISAYSNKYPIFRKIKKEGPNSFFRINGQKIARSPHRSSGRTALRANIDVHEPSQKKDIDTMFSFSMEGYNQPNESISHIPFAWFPGWNSPQAWNKFQKEVGKKLISGDSGIHVFKDNKKVSDIYFNFSSNSFLKEKYWYIIPYYHIFGNEELTQYSSIIKENIPLEYVLISELDGLELGFKKNSIVEFNCLNQDFRLTIRLSKYLNPKQIGLPIGRKGFPISLIGEKIKCLREFIR</sequence>
<comment type="function">
    <text evidence="11 14">NDH-1 shuttles electrons from NADH, via FMN and iron-sulfur (Fe-S) centers, to quinones in the respiratory chain. Couples the redox reaction to proton translocation (for every two electrons transferred, four hydrogen ions are translocated across the cytoplasmic membrane), and thus conserves the redox energy in a proton gradient.</text>
</comment>
<dbReference type="GO" id="GO:0003954">
    <property type="term" value="F:NADH dehydrogenase activity"/>
    <property type="evidence" value="ECO:0007669"/>
    <property type="project" value="TreeGrafter"/>
</dbReference>
<dbReference type="PROSITE" id="PS00642">
    <property type="entry name" value="COMPLEX1_75K_2"/>
    <property type="match status" value="1"/>
</dbReference>
<dbReference type="PROSITE" id="PS00641">
    <property type="entry name" value="COMPLEX1_75K_1"/>
    <property type="match status" value="1"/>
</dbReference>
<evidence type="ECO:0000256" key="11">
    <source>
        <dbReference type="ARBA" id="ARBA00025189"/>
    </source>
</evidence>
<dbReference type="AlphaFoldDB" id="A0A3G2I624"/>
<evidence type="ECO:0000259" key="16">
    <source>
        <dbReference type="PROSITE" id="PS51839"/>
    </source>
</evidence>
<evidence type="ECO:0000256" key="10">
    <source>
        <dbReference type="ARBA" id="ARBA00023027"/>
    </source>
</evidence>
<organism evidence="17 18">
    <name type="scientific">Buchnera aphidicola subsp. Rhopalosiphum maidis</name>
    <dbReference type="NCBI Taxonomy" id="118109"/>
    <lineage>
        <taxon>Bacteria</taxon>
        <taxon>Pseudomonadati</taxon>
        <taxon>Pseudomonadota</taxon>
        <taxon>Gammaproteobacteria</taxon>
        <taxon>Enterobacterales</taxon>
        <taxon>Erwiniaceae</taxon>
        <taxon>Buchnera</taxon>
    </lineage>
</organism>
<proteinExistence type="inferred from homology"/>
<dbReference type="InterPro" id="IPR010228">
    <property type="entry name" value="NADH_UbQ_OxRdtase_Gsu"/>
</dbReference>
<evidence type="ECO:0000256" key="12">
    <source>
        <dbReference type="ARBA" id="ARBA00026021"/>
    </source>
</evidence>
<evidence type="ECO:0000256" key="7">
    <source>
        <dbReference type="ARBA" id="ARBA00022967"/>
    </source>
</evidence>
<dbReference type="OrthoDB" id="9810782at2"/>
<dbReference type="GO" id="GO:0008137">
    <property type="term" value="F:NADH dehydrogenase (ubiquinone) activity"/>
    <property type="evidence" value="ECO:0007669"/>
    <property type="project" value="UniProtKB-UniRule"/>
</dbReference>
<keyword evidence="6 14" id="KW-0479">Metal-binding</keyword>
<dbReference type="Gene3D" id="3.10.20.740">
    <property type="match status" value="1"/>
</dbReference>
<evidence type="ECO:0000313" key="18">
    <source>
        <dbReference type="Proteomes" id="UP000271533"/>
    </source>
</evidence>
<dbReference type="GO" id="GO:0051537">
    <property type="term" value="F:2 iron, 2 sulfur cluster binding"/>
    <property type="evidence" value="ECO:0007669"/>
    <property type="project" value="UniProtKB-UniRule"/>
</dbReference>
<comment type="similarity">
    <text evidence="2 14">Belongs to the complex I 75 kDa subunit family.</text>
</comment>
<dbReference type="Pfam" id="PF04879">
    <property type="entry name" value="Molybdop_Fe4S4"/>
    <property type="match status" value="1"/>
</dbReference>
<dbReference type="InterPro" id="IPR036010">
    <property type="entry name" value="2Fe-2S_ferredoxin-like_sf"/>
</dbReference>
<dbReference type="CDD" id="cd02771">
    <property type="entry name" value="MopB_NDH-1_NuoG2-N7"/>
    <property type="match status" value="1"/>
</dbReference>
<keyword evidence="4 14" id="KW-0001">2Fe-2S</keyword>
<dbReference type="EC" id="7.1.1.-" evidence="14"/>
<evidence type="ECO:0000256" key="9">
    <source>
        <dbReference type="ARBA" id="ARBA00023014"/>
    </source>
</evidence>
<evidence type="ECO:0000256" key="2">
    <source>
        <dbReference type="ARBA" id="ARBA00005404"/>
    </source>
</evidence>
<dbReference type="SUPFAM" id="SSF53706">
    <property type="entry name" value="Formate dehydrogenase/DMSO reductase, domains 1-3"/>
    <property type="match status" value="1"/>
</dbReference>
<evidence type="ECO:0000256" key="1">
    <source>
        <dbReference type="ARBA" id="ARBA00001966"/>
    </source>
</evidence>
<dbReference type="InterPro" id="IPR019574">
    <property type="entry name" value="NADH_UbQ_OxRdtase_Gsu_4Fe4S-bd"/>
</dbReference>
<dbReference type="GO" id="GO:0048038">
    <property type="term" value="F:quinone binding"/>
    <property type="evidence" value="ECO:0007669"/>
    <property type="project" value="UniProtKB-UniRule"/>
</dbReference>
<keyword evidence="10 14" id="KW-0520">NAD</keyword>
<dbReference type="PANTHER" id="PTHR43105:SF10">
    <property type="entry name" value="NADH-QUINONE OXIDOREDUCTASE SUBUNIT G"/>
    <property type="match status" value="1"/>
</dbReference>
<dbReference type="GO" id="GO:0042773">
    <property type="term" value="P:ATP synthesis coupled electron transport"/>
    <property type="evidence" value="ECO:0007669"/>
    <property type="project" value="InterPro"/>
</dbReference>
<dbReference type="InterPro" id="IPR006963">
    <property type="entry name" value="Mopterin_OxRdtase_4Fe-4S_dom"/>
</dbReference>
<feature type="domain" description="4Fe-4S His(Cys)3-ligated-type" evidence="16">
    <location>
        <begin position="83"/>
        <end position="122"/>
    </location>
</feature>
<gene>
    <name evidence="17" type="primary">nuoG</name>
    <name evidence="17" type="ORF">D8S97_02965</name>
</gene>
<dbReference type="InterPro" id="IPR050123">
    <property type="entry name" value="Prok_molybdopt-oxidoreductase"/>
</dbReference>
<dbReference type="NCBIfam" id="TIGR01973">
    <property type="entry name" value="NuoG"/>
    <property type="match status" value="1"/>
</dbReference>
<dbReference type="PROSITE" id="PS00643">
    <property type="entry name" value="COMPLEX1_75K_3"/>
    <property type="match status" value="1"/>
</dbReference>
<accession>A0A3G2I624</accession>
<keyword evidence="5 14" id="KW-0874">Quinone</keyword>
<dbReference type="InterPro" id="IPR054351">
    <property type="entry name" value="NADH_UbQ_OxRdtase_ferredoxin"/>
</dbReference>
<dbReference type="GO" id="GO:0051539">
    <property type="term" value="F:4 iron, 4 sulfur cluster binding"/>
    <property type="evidence" value="ECO:0007669"/>
    <property type="project" value="UniProtKB-KW"/>
</dbReference>
<evidence type="ECO:0000256" key="5">
    <source>
        <dbReference type="ARBA" id="ARBA00022719"/>
    </source>
</evidence>
<dbReference type="SMART" id="SM00926">
    <property type="entry name" value="Molybdop_Fe4S4"/>
    <property type="match status" value="1"/>
</dbReference>
<comment type="cofactor">
    <cofactor evidence="1 14">
        <name>[4Fe-4S] cluster</name>
        <dbReference type="ChEBI" id="CHEBI:49883"/>
    </cofactor>
</comment>
<dbReference type="Pfam" id="PF13510">
    <property type="entry name" value="Fer2_4"/>
    <property type="match status" value="1"/>
</dbReference>
<name>A0A3G2I624_BUCRM</name>
<evidence type="ECO:0000256" key="3">
    <source>
        <dbReference type="ARBA" id="ARBA00022485"/>
    </source>
</evidence>
<keyword evidence="3 14" id="KW-0004">4Fe-4S</keyword>
<keyword evidence="9 14" id="KW-0411">Iron-sulfur</keyword>
<dbReference type="InterPro" id="IPR000283">
    <property type="entry name" value="NADH_UbQ_OxRdtase_75kDa_su_CS"/>
</dbReference>
<dbReference type="InterPro" id="IPR001041">
    <property type="entry name" value="2Fe-2S_ferredoxin-type"/>
</dbReference>
<comment type="subunit">
    <text evidence="12">Composed of 13 different subunits. Subunits NuoCD, E, F, and G constitute the peripheral sector of the complex.</text>
</comment>
<evidence type="ECO:0000256" key="8">
    <source>
        <dbReference type="ARBA" id="ARBA00023004"/>
    </source>
</evidence>
<dbReference type="InterPro" id="IPR006656">
    <property type="entry name" value="Mopterin_OxRdtase"/>
</dbReference>
<dbReference type="CDD" id="cd02788">
    <property type="entry name" value="MopB_CT_NDH-1_NuoG2-N7"/>
    <property type="match status" value="1"/>
</dbReference>
<comment type="cofactor">
    <cofactor evidence="14">
        <name>[2Fe-2S] cluster</name>
        <dbReference type="ChEBI" id="CHEBI:190135"/>
    </cofactor>
    <text evidence="14">Binds 1 [2Fe-2S] cluster per subunit.</text>
</comment>
<dbReference type="FunFam" id="3.10.20.740:FF:000002">
    <property type="entry name" value="NADH-quinone oxidoreductase"/>
    <property type="match status" value="1"/>
</dbReference>
<reference evidence="17 18" key="1">
    <citation type="submission" date="2018-10" db="EMBL/GenBank/DDBJ databases">
        <title>Genome sequence of the corn leaf aphid (Rhopalosiphum maidis Fitch).</title>
        <authorList>
            <person name="Chen W."/>
            <person name="Shakir S."/>
            <person name="Bigham M."/>
            <person name="Fei Z."/>
            <person name="Jander G."/>
        </authorList>
    </citation>
    <scope>NUCLEOTIDE SEQUENCE [LARGE SCALE GENOMIC DNA]</scope>
    <source>
        <strain evidence="17 18">BTI</strain>
    </source>
</reference>
<dbReference type="GO" id="GO:0046872">
    <property type="term" value="F:metal ion binding"/>
    <property type="evidence" value="ECO:0007669"/>
    <property type="project" value="UniProtKB-UniRule"/>
</dbReference>
<keyword evidence="7 14" id="KW-1278">Translocase</keyword>
<comment type="catalytic activity">
    <reaction evidence="13 14">
        <text>a quinone + NADH + 5 H(+)(in) = a quinol + NAD(+) + 4 H(+)(out)</text>
        <dbReference type="Rhea" id="RHEA:57888"/>
        <dbReference type="ChEBI" id="CHEBI:15378"/>
        <dbReference type="ChEBI" id="CHEBI:24646"/>
        <dbReference type="ChEBI" id="CHEBI:57540"/>
        <dbReference type="ChEBI" id="CHEBI:57945"/>
        <dbReference type="ChEBI" id="CHEBI:132124"/>
    </reaction>
</comment>
<dbReference type="EMBL" id="CP032759">
    <property type="protein sequence ID" value="AYN24884.1"/>
    <property type="molecule type" value="Genomic_DNA"/>
</dbReference>
<dbReference type="SUPFAM" id="SSF54292">
    <property type="entry name" value="2Fe-2S ferredoxin-like"/>
    <property type="match status" value="1"/>
</dbReference>
<dbReference type="Gene3D" id="3.30.200.210">
    <property type="match status" value="1"/>
</dbReference>
<keyword evidence="17" id="KW-0560">Oxidoreductase</keyword>
<evidence type="ECO:0000256" key="13">
    <source>
        <dbReference type="ARBA" id="ARBA00047712"/>
    </source>
</evidence>
<keyword evidence="8 14" id="KW-0408">Iron</keyword>
<dbReference type="PANTHER" id="PTHR43105">
    <property type="entry name" value="RESPIRATORY NITRATE REDUCTASE"/>
    <property type="match status" value="1"/>
</dbReference>
<dbReference type="SUPFAM" id="SSF54862">
    <property type="entry name" value="4Fe-4S ferredoxins"/>
    <property type="match status" value="1"/>
</dbReference>
<feature type="domain" description="4Fe-4S Mo/W bis-MGD-type" evidence="15">
    <location>
        <begin position="221"/>
        <end position="277"/>
    </location>
</feature>
<dbReference type="Pfam" id="PF10588">
    <property type="entry name" value="NADH-G_4Fe-4S_3"/>
    <property type="match status" value="1"/>
</dbReference>
<evidence type="ECO:0000259" key="15">
    <source>
        <dbReference type="PROSITE" id="PS51669"/>
    </source>
</evidence>
<dbReference type="PROSITE" id="PS51839">
    <property type="entry name" value="4FE4S_HC3"/>
    <property type="match status" value="1"/>
</dbReference>
<evidence type="ECO:0000256" key="6">
    <source>
        <dbReference type="ARBA" id="ARBA00022723"/>
    </source>
</evidence>
<evidence type="ECO:0000256" key="4">
    <source>
        <dbReference type="ARBA" id="ARBA00022714"/>
    </source>
</evidence>